<evidence type="ECO:0000313" key="1">
    <source>
        <dbReference type="EMBL" id="KZV87828.1"/>
    </source>
</evidence>
<protein>
    <submittedName>
        <fullName evidence="1">Uncharacterized protein</fullName>
    </submittedName>
</protein>
<dbReference type="InParanoid" id="A0A165EW72"/>
<organism evidence="1 2">
    <name type="scientific">Exidia glandulosa HHB12029</name>
    <dbReference type="NCBI Taxonomy" id="1314781"/>
    <lineage>
        <taxon>Eukaryota</taxon>
        <taxon>Fungi</taxon>
        <taxon>Dikarya</taxon>
        <taxon>Basidiomycota</taxon>
        <taxon>Agaricomycotina</taxon>
        <taxon>Agaricomycetes</taxon>
        <taxon>Auriculariales</taxon>
        <taxon>Exidiaceae</taxon>
        <taxon>Exidia</taxon>
    </lineage>
</organism>
<keyword evidence="2" id="KW-1185">Reference proteome</keyword>
<evidence type="ECO:0000313" key="2">
    <source>
        <dbReference type="Proteomes" id="UP000077266"/>
    </source>
</evidence>
<reference evidence="1 2" key="1">
    <citation type="journal article" date="2016" name="Mol. Biol. Evol.">
        <title>Comparative Genomics of Early-Diverging Mushroom-Forming Fungi Provides Insights into the Origins of Lignocellulose Decay Capabilities.</title>
        <authorList>
            <person name="Nagy L.G."/>
            <person name="Riley R."/>
            <person name="Tritt A."/>
            <person name="Adam C."/>
            <person name="Daum C."/>
            <person name="Floudas D."/>
            <person name="Sun H."/>
            <person name="Yadav J.S."/>
            <person name="Pangilinan J."/>
            <person name="Larsson K.H."/>
            <person name="Matsuura K."/>
            <person name="Barry K."/>
            <person name="Labutti K."/>
            <person name="Kuo R."/>
            <person name="Ohm R.A."/>
            <person name="Bhattacharya S.S."/>
            <person name="Shirouzu T."/>
            <person name="Yoshinaga Y."/>
            <person name="Martin F.M."/>
            <person name="Grigoriev I.V."/>
            <person name="Hibbett D.S."/>
        </authorList>
    </citation>
    <scope>NUCLEOTIDE SEQUENCE [LARGE SCALE GENOMIC DNA]</scope>
    <source>
        <strain evidence="1 2">HHB12029</strain>
    </source>
</reference>
<gene>
    <name evidence="1" type="ORF">EXIGLDRAFT_193633</name>
</gene>
<sequence length="147" mass="16228">MEYIDGMETSESTGLPILDQANPERAQLLKPMMKALMAGQHAILNCGVVWFDIAARNIKWLQTTPPEWTSLRAILIDFDSASPLYSEWTRLLVLGSVLSILNSDYGFSGEAINDAVKDVLASDQKLATAFRVTSEHELDLILVPAGY</sequence>
<dbReference type="EMBL" id="KV426114">
    <property type="protein sequence ID" value="KZV87828.1"/>
    <property type="molecule type" value="Genomic_DNA"/>
</dbReference>
<dbReference type="AlphaFoldDB" id="A0A165EW72"/>
<name>A0A165EW72_EXIGL</name>
<accession>A0A165EW72</accession>
<dbReference type="Proteomes" id="UP000077266">
    <property type="component" value="Unassembled WGS sequence"/>
</dbReference>
<proteinExistence type="predicted"/>